<sequence>MRHPEPVHQAGSEGQLSSNTMKPKLLAVLNFISVVITLFVSYYTQAVKLNGNTMGSLSHEYFNLFTPADYAFAIWGIIYLGLLAFSGYQIYQAFGPKKDLQFLQQTKFWFILANLANAAWVVIWLYEYTGLSIFLMLLILFSLIKIILNTNMERWDAPFKIIAFSWWPICLYSGWIAVATIANIAAYLAKIGWNGGIFSEVQWTSTMIVIAAILNIVMIYTRNMREFAAVGIWALFAIYMRHSENQTLIAYVALGAAILIGINTAYHGFINRKQNPMYRMIK</sequence>
<feature type="transmembrane region" description="Helical" evidence="1">
    <location>
        <begin position="25"/>
        <end position="44"/>
    </location>
</feature>
<feature type="transmembrane region" description="Helical" evidence="1">
    <location>
        <begin position="131"/>
        <end position="148"/>
    </location>
</feature>
<dbReference type="STRING" id="1334022.SAMN04487907_101697"/>
<keyword evidence="3" id="KW-1185">Reference proteome</keyword>
<keyword evidence="1" id="KW-0812">Transmembrane</keyword>
<dbReference type="EMBL" id="FOKV01000001">
    <property type="protein sequence ID" value="SFB80127.1"/>
    <property type="molecule type" value="Genomic_DNA"/>
</dbReference>
<dbReference type="PANTHER" id="PTHR33802">
    <property type="entry name" value="SI:CH211-161H7.5-RELATED"/>
    <property type="match status" value="1"/>
</dbReference>
<proteinExistence type="predicted"/>
<dbReference type="InterPro" id="IPR038330">
    <property type="entry name" value="TspO/MBR-related_sf"/>
</dbReference>
<dbReference type="AlphaFoldDB" id="A0A1I1DZA0"/>
<keyword evidence="1" id="KW-0472">Membrane</keyword>
<keyword evidence="1" id="KW-1133">Transmembrane helix</keyword>
<feature type="transmembrane region" description="Helical" evidence="1">
    <location>
        <begin position="248"/>
        <end position="270"/>
    </location>
</feature>
<evidence type="ECO:0000313" key="2">
    <source>
        <dbReference type="EMBL" id="SFB80127.1"/>
    </source>
</evidence>
<evidence type="ECO:0000313" key="3">
    <source>
        <dbReference type="Proteomes" id="UP000199438"/>
    </source>
</evidence>
<organism evidence="2 3">
    <name type="scientific">Zunongwangia mangrovi</name>
    <dbReference type="NCBI Taxonomy" id="1334022"/>
    <lineage>
        <taxon>Bacteria</taxon>
        <taxon>Pseudomonadati</taxon>
        <taxon>Bacteroidota</taxon>
        <taxon>Flavobacteriia</taxon>
        <taxon>Flavobacteriales</taxon>
        <taxon>Flavobacteriaceae</taxon>
        <taxon>Zunongwangia</taxon>
    </lineage>
</organism>
<feature type="transmembrane region" description="Helical" evidence="1">
    <location>
        <begin position="227"/>
        <end position="242"/>
    </location>
</feature>
<dbReference type="PANTHER" id="PTHR33802:SF1">
    <property type="entry name" value="XK-RELATED PROTEIN"/>
    <property type="match status" value="1"/>
</dbReference>
<dbReference type="Gene3D" id="1.20.1260.100">
    <property type="entry name" value="TspO/MBR protein"/>
    <property type="match status" value="1"/>
</dbReference>
<reference evidence="3" key="1">
    <citation type="submission" date="2016-10" db="EMBL/GenBank/DDBJ databases">
        <authorList>
            <person name="Varghese N."/>
            <person name="Submissions S."/>
        </authorList>
    </citation>
    <scope>NUCLEOTIDE SEQUENCE [LARGE SCALE GENOMIC DNA]</scope>
    <source>
        <strain evidence="3">DSM 24499</strain>
    </source>
</reference>
<gene>
    <name evidence="2" type="ORF">SAMN04487907_101697</name>
</gene>
<feature type="transmembrane region" description="Helical" evidence="1">
    <location>
        <begin position="169"/>
        <end position="189"/>
    </location>
</feature>
<feature type="transmembrane region" description="Helical" evidence="1">
    <location>
        <begin position="108"/>
        <end position="125"/>
    </location>
</feature>
<feature type="transmembrane region" description="Helical" evidence="1">
    <location>
        <begin position="201"/>
        <end position="220"/>
    </location>
</feature>
<evidence type="ECO:0008006" key="4">
    <source>
        <dbReference type="Google" id="ProtNLM"/>
    </source>
</evidence>
<evidence type="ECO:0000256" key="1">
    <source>
        <dbReference type="SAM" id="Phobius"/>
    </source>
</evidence>
<dbReference type="Proteomes" id="UP000199438">
    <property type="component" value="Unassembled WGS sequence"/>
</dbReference>
<accession>A0A1I1DZA0</accession>
<feature type="transmembrane region" description="Helical" evidence="1">
    <location>
        <begin position="64"/>
        <end position="88"/>
    </location>
</feature>
<name>A0A1I1DZA0_9FLAO</name>
<protein>
    <recommendedName>
        <fullName evidence="4">TspO and MBR related proteins</fullName>
    </recommendedName>
</protein>